<dbReference type="RefSeq" id="WP_012648024.1">
    <property type="nucleotide sequence ID" value="NC_011979.1"/>
</dbReference>
<feature type="domain" description="NodB homology" evidence="3">
    <location>
        <begin position="78"/>
        <end position="323"/>
    </location>
</feature>
<dbReference type="Pfam" id="PF01522">
    <property type="entry name" value="Polysacc_deac_1"/>
    <property type="match status" value="1"/>
</dbReference>
<protein>
    <submittedName>
        <fullName evidence="4">Polysaccharide deacetylase domain protein</fullName>
    </submittedName>
</protein>
<dbReference type="KEGG" id="geo:Geob_2953"/>
<dbReference type="AlphaFoldDB" id="B9M2V0"/>
<dbReference type="SUPFAM" id="SSF88713">
    <property type="entry name" value="Glycoside hydrolase/deacetylase"/>
    <property type="match status" value="1"/>
</dbReference>
<dbReference type="Gene3D" id="3.20.20.370">
    <property type="entry name" value="Glycoside hydrolase/deacetylase"/>
    <property type="match status" value="1"/>
</dbReference>
<evidence type="ECO:0000256" key="1">
    <source>
        <dbReference type="ARBA" id="ARBA00004613"/>
    </source>
</evidence>
<dbReference type="eggNOG" id="COG0726">
    <property type="taxonomic scope" value="Bacteria"/>
</dbReference>
<dbReference type="PROSITE" id="PS51677">
    <property type="entry name" value="NODB"/>
    <property type="match status" value="1"/>
</dbReference>
<keyword evidence="5" id="KW-1185">Reference proteome</keyword>
<dbReference type="Proteomes" id="UP000007721">
    <property type="component" value="Chromosome"/>
</dbReference>
<dbReference type="GO" id="GO:0016810">
    <property type="term" value="F:hydrolase activity, acting on carbon-nitrogen (but not peptide) bonds"/>
    <property type="evidence" value="ECO:0007669"/>
    <property type="project" value="InterPro"/>
</dbReference>
<proteinExistence type="predicted"/>
<name>B9M2V0_GEODF</name>
<dbReference type="HOGENOM" id="CLU_030024_1_1_7"/>
<comment type="subcellular location">
    <subcellularLocation>
        <location evidence="1">Secreted</location>
    </subcellularLocation>
</comment>
<dbReference type="GO" id="GO:0005576">
    <property type="term" value="C:extracellular region"/>
    <property type="evidence" value="ECO:0007669"/>
    <property type="project" value="UniProtKB-SubCell"/>
</dbReference>
<dbReference type="InterPro" id="IPR011330">
    <property type="entry name" value="Glyco_hydro/deAcase_b/a-brl"/>
</dbReference>
<dbReference type="InterPro" id="IPR051398">
    <property type="entry name" value="Polysacch_Deacetylase"/>
</dbReference>
<evidence type="ECO:0000313" key="5">
    <source>
        <dbReference type="Proteomes" id="UP000007721"/>
    </source>
</evidence>
<dbReference type="GO" id="GO:0005975">
    <property type="term" value="P:carbohydrate metabolic process"/>
    <property type="evidence" value="ECO:0007669"/>
    <property type="project" value="InterPro"/>
</dbReference>
<sequence length="323" mass="37152">MRNLIRNIKFNIKKSLVEMKPIILTYHSIHSGNLPFPIWTQLDYLYFEQHLQFLSSNFNCISLESLQKQIQNGNFEPYSVVVTFDDGYHNNFFNAYPLLLKYKIPATIFVTAGFVDKDEYIWSDKIAAILSLLDNVAIDLNDVTVKIESVKDKAVAYRMIVNRFKALHPDEIKTSISNLMEYFGVSEENLKTPLLKSCFGHLDWDEIIIMRDSGLIEIGSHGMSHSILARLSDKEAKAEIFQSKNTIETKLARFGPVKFFAYPNGGENDFTRAHRNLLIESNYQGVLTTRINRVDQGSDCFELPRVCIGDECSVNYLRYLMCQ</sequence>
<dbReference type="InterPro" id="IPR002509">
    <property type="entry name" value="NODB_dom"/>
</dbReference>
<dbReference type="PANTHER" id="PTHR34216">
    <property type="match status" value="1"/>
</dbReference>
<keyword evidence="2" id="KW-0732">Signal</keyword>
<dbReference type="PANTHER" id="PTHR34216:SF3">
    <property type="entry name" value="POLY-BETA-1,6-N-ACETYL-D-GLUCOSAMINE N-DEACETYLASE"/>
    <property type="match status" value="1"/>
</dbReference>
<evidence type="ECO:0000256" key="2">
    <source>
        <dbReference type="ARBA" id="ARBA00022729"/>
    </source>
</evidence>
<reference evidence="4 5" key="1">
    <citation type="submission" date="2009-01" db="EMBL/GenBank/DDBJ databases">
        <title>Complete sequence of Geobacter sp. FRC-32.</title>
        <authorList>
            <consortium name="US DOE Joint Genome Institute"/>
            <person name="Lucas S."/>
            <person name="Copeland A."/>
            <person name="Lapidus A."/>
            <person name="Glavina del Rio T."/>
            <person name="Dalin E."/>
            <person name="Tice H."/>
            <person name="Bruce D."/>
            <person name="Goodwin L."/>
            <person name="Pitluck S."/>
            <person name="Saunders E."/>
            <person name="Brettin T."/>
            <person name="Detter J.C."/>
            <person name="Han C."/>
            <person name="Larimer F."/>
            <person name="Land M."/>
            <person name="Hauser L."/>
            <person name="Kyrpides N."/>
            <person name="Ovchinnikova G."/>
            <person name="Kostka J."/>
            <person name="Richardson P."/>
        </authorList>
    </citation>
    <scope>NUCLEOTIDE SEQUENCE [LARGE SCALE GENOMIC DNA]</scope>
    <source>
        <strain evidence="5">DSM 22248 / JCM 15807 / FRC-32</strain>
    </source>
</reference>
<evidence type="ECO:0000313" key="4">
    <source>
        <dbReference type="EMBL" id="ACM21296.1"/>
    </source>
</evidence>
<accession>B9M2V0</accession>
<evidence type="ECO:0000259" key="3">
    <source>
        <dbReference type="PROSITE" id="PS51677"/>
    </source>
</evidence>
<gene>
    <name evidence="4" type="ordered locus">Geob_2953</name>
</gene>
<dbReference type="STRING" id="316067.Geob_2953"/>
<organism evidence="4 5">
    <name type="scientific">Geotalea daltonii (strain DSM 22248 / JCM 15807 / FRC-32)</name>
    <name type="common">Geobacter daltonii</name>
    <dbReference type="NCBI Taxonomy" id="316067"/>
    <lineage>
        <taxon>Bacteria</taxon>
        <taxon>Pseudomonadati</taxon>
        <taxon>Thermodesulfobacteriota</taxon>
        <taxon>Desulfuromonadia</taxon>
        <taxon>Geobacterales</taxon>
        <taxon>Geobacteraceae</taxon>
        <taxon>Geotalea</taxon>
    </lineage>
</organism>
<dbReference type="EMBL" id="CP001390">
    <property type="protein sequence ID" value="ACM21296.1"/>
    <property type="molecule type" value="Genomic_DNA"/>
</dbReference>
<dbReference type="CDD" id="cd10918">
    <property type="entry name" value="CE4_NodB_like_5s_6s"/>
    <property type="match status" value="1"/>
</dbReference>
<dbReference type="OrthoDB" id="9776235at2"/>